<dbReference type="AlphaFoldDB" id="A0A1X0XIJ4"/>
<evidence type="ECO:0008006" key="4">
    <source>
        <dbReference type="Google" id="ProtNLM"/>
    </source>
</evidence>
<keyword evidence="3" id="KW-1185">Reference proteome</keyword>
<evidence type="ECO:0000313" key="2">
    <source>
        <dbReference type="EMBL" id="ORJ52729.1"/>
    </source>
</evidence>
<feature type="region of interest" description="Disordered" evidence="1">
    <location>
        <begin position="60"/>
        <end position="83"/>
    </location>
</feature>
<evidence type="ECO:0000256" key="1">
    <source>
        <dbReference type="SAM" id="MobiDB-lite"/>
    </source>
</evidence>
<dbReference type="EMBL" id="MZZM01000045">
    <property type="protein sequence ID" value="ORJ52729.1"/>
    <property type="molecule type" value="Genomic_DNA"/>
</dbReference>
<sequence>MWTADVTTIKVTKPLRDRITAATAQRHQTLQSFVEHVMDEHDRSRRLAAFATALSSADEDSLRGWRDEADSWSAPDSDLDGVR</sequence>
<comment type="caution">
    <text evidence="2">The sequence shown here is derived from an EMBL/GenBank/DDBJ whole genome shotgun (WGS) entry which is preliminary data.</text>
</comment>
<protein>
    <recommendedName>
        <fullName evidence="4">Antitoxin MazE7</fullName>
    </recommendedName>
</protein>
<reference evidence="2 3" key="1">
    <citation type="submission" date="2017-03" db="EMBL/GenBank/DDBJ databases">
        <title>Genomic insights into Mycobacterium simiae human colonization.</title>
        <authorList>
            <person name="Steffani J.L."/>
            <person name="Brunck M.E."/>
            <person name="Cruz E."/>
            <person name="Montiel R."/>
            <person name="Barona F."/>
        </authorList>
    </citation>
    <scope>NUCLEOTIDE SEQUENCE [LARGE SCALE GENOMIC DNA]</scope>
    <source>
        <strain evidence="2 3">MsiGto</strain>
    </source>
</reference>
<accession>A0A1X0XIJ4</accession>
<evidence type="ECO:0000313" key="3">
    <source>
        <dbReference type="Proteomes" id="UP000193040"/>
    </source>
</evidence>
<feature type="compositionally biased region" description="Basic and acidic residues" evidence="1">
    <location>
        <begin position="60"/>
        <end position="69"/>
    </location>
</feature>
<dbReference type="Proteomes" id="UP000193040">
    <property type="component" value="Unassembled WGS sequence"/>
</dbReference>
<organism evidence="2 3">
    <name type="scientific">Mycobacterium simiae</name>
    <name type="common">Mycobacterium habana</name>
    <dbReference type="NCBI Taxonomy" id="1784"/>
    <lineage>
        <taxon>Bacteria</taxon>
        <taxon>Bacillati</taxon>
        <taxon>Actinomycetota</taxon>
        <taxon>Actinomycetes</taxon>
        <taxon>Mycobacteriales</taxon>
        <taxon>Mycobacteriaceae</taxon>
        <taxon>Mycobacterium</taxon>
        <taxon>Mycobacterium simiae complex</taxon>
    </lineage>
</organism>
<gene>
    <name evidence="2" type="ORF">B5M45_30570</name>
</gene>
<name>A0A1X0XIJ4_MYCSI</name>
<proteinExistence type="predicted"/>